<dbReference type="AlphaFoldDB" id="J3L596"/>
<evidence type="ECO:0000313" key="3">
    <source>
        <dbReference type="Proteomes" id="UP000006038"/>
    </source>
</evidence>
<dbReference type="EnsemblPlants" id="OB01G44020.1">
    <property type="protein sequence ID" value="OB01G44020.1"/>
    <property type="gene ID" value="OB01G44020"/>
</dbReference>
<keyword evidence="3" id="KW-1185">Reference proteome</keyword>
<feature type="region of interest" description="Disordered" evidence="1">
    <location>
        <begin position="32"/>
        <end position="70"/>
    </location>
</feature>
<organism evidence="2">
    <name type="scientific">Oryza brachyantha</name>
    <name type="common">malo sina</name>
    <dbReference type="NCBI Taxonomy" id="4533"/>
    <lineage>
        <taxon>Eukaryota</taxon>
        <taxon>Viridiplantae</taxon>
        <taxon>Streptophyta</taxon>
        <taxon>Embryophyta</taxon>
        <taxon>Tracheophyta</taxon>
        <taxon>Spermatophyta</taxon>
        <taxon>Magnoliopsida</taxon>
        <taxon>Liliopsida</taxon>
        <taxon>Poales</taxon>
        <taxon>Poaceae</taxon>
        <taxon>BOP clade</taxon>
        <taxon>Oryzoideae</taxon>
        <taxon>Oryzeae</taxon>
        <taxon>Oryzinae</taxon>
        <taxon>Oryza</taxon>
    </lineage>
</organism>
<accession>J3L596</accession>
<dbReference type="HOGENOM" id="CLU_1707003_0_0_1"/>
<sequence>MKEKRGEVGCSRNNQQSVRPTVIAIVWEPPHELTEPASASHRSLSRASSSRLRACGAPSPSPRSRGPVPPPAVALPTCLVLERRPRPSSPARPGVLVVAVEPKRRLLLFLLEPQSPPPPPGRQPLRTSVGLRLVEGVIFSAFFPSGFWPLLLSG</sequence>
<evidence type="ECO:0000256" key="1">
    <source>
        <dbReference type="SAM" id="MobiDB-lite"/>
    </source>
</evidence>
<evidence type="ECO:0000313" key="2">
    <source>
        <dbReference type="EnsemblPlants" id="OB01G44020.1"/>
    </source>
</evidence>
<proteinExistence type="predicted"/>
<feature type="compositionally biased region" description="Low complexity" evidence="1">
    <location>
        <begin position="37"/>
        <end position="66"/>
    </location>
</feature>
<protein>
    <submittedName>
        <fullName evidence="2">Uncharacterized protein</fullName>
    </submittedName>
</protein>
<dbReference type="Gramene" id="OB01G44020.1">
    <property type="protein sequence ID" value="OB01G44020.1"/>
    <property type="gene ID" value="OB01G44020"/>
</dbReference>
<dbReference type="Proteomes" id="UP000006038">
    <property type="component" value="Chromosome 1"/>
</dbReference>
<name>J3L596_ORYBR</name>
<reference evidence="2" key="2">
    <citation type="submission" date="2013-04" db="UniProtKB">
        <authorList>
            <consortium name="EnsemblPlants"/>
        </authorList>
    </citation>
    <scope>IDENTIFICATION</scope>
</reference>
<reference evidence="2" key="1">
    <citation type="journal article" date="2013" name="Nat. Commun.">
        <title>Whole-genome sequencing of Oryza brachyantha reveals mechanisms underlying Oryza genome evolution.</title>
        <authorList>
            <person name="Chen J."/>
            <person name="Huang Q."/>
            <person name="Gao D."/>
            <person name="Wang J."/>
            <person name="Lang Y."/>
            <person name="Liu T."/>
            <person name="Li B."/>
            <person name="Bai Z."/>
            <person name="Luis Goicoechea J."/>
            <person name="Liang C."/>
            <person name="Chen C."/>
            <person name="Zhang W."/>
            <person name="Sun S."/>
            <person name="Liao Y."/>
            <person name="Zhang X."/>
            <person name="Yang L."/>
            <person name="Song C."/>
            <person name="Wang M."/>
            <person name="Shi J."/>
            <person name="Liu G."/>
            <person name="Liu J."/>
            <person name="Zhou H."/>
            <person name="Zhou W."/>
            <person name="Yu Q."/>
            <person name="An N."/>
            <person name="Chen Y."/>
            <person name="Cai Q."/>
            <person name="Wang B."/>
            <person name="Liu B."/>
            <person name="Min J."/>
            <person name="Huang Y."/>
            <person name="Wu H."/>
            <person name="Li Z."/>
            <person name="Zhang Y."/>
            <person name="Yin Y."/>
            <person name="Song W."/>
            <person name="Jiang J."/>
            <person name="Jackson S.A."/>
            <person name="Wing R.A."/>
            <person name="Wang J."/>
            <person name="Chen M."/>
        </authorList>
    </citation>
    <scope>NUCLEOTIDE SEQUENCE [LARGE SCALE GENOMIC DNA]</scope>
    <source>
        <strain evidence="2">cv. IRGC 101232</strain>
    </source>
</reference>